<dbReference type="AlphaFoldDB" id="A0A8S0WLC4"/>
<keyword evidence="1" id="KW-1133">Transmembrane helix</keyword>
<comment type="caution">
    <text evidence="2">The sequence shown here is derived from an EMBL/GenBank/DDBJ whole genome shotgun (WGS) entry which is preliminary data.</text>
</comment>
<evidence type="ECO:0000313" key="2">
    <source>
        <dbReference type="EMBL" id="CAA9888555.1"/>
    </source>
</evidence>
<keyword evidence="3" id="KW-1185">Reference proteome</keyword>
<protein>
    <recommendedName>
        <fullName evidence="4">VanZ-like domain-containing protein</fullName>
    </recommendedName>
</protein>
<sequence>MLLSAFTKQRKQLLVTLIGVLVCSLTGLIFEYSQNWFISTRHFSFHDAVANVFGSMLGIATF</sequence>
<evidence type="ECO:0000256" key="1">
    <source>
        <dbReference type="SAM" id="Phobius"/>
    </source>
</evidence>
<feature type="transmembrane region" description="Helical" evidence="1">
    <location>
        <begin position="12"/>
        <end position="30"/>
    </location>
</feature>
<name>A0A8S0WLC4_9GAMM</name>
<organism evidence="2 3">
    <name type="scientific">Candidatus Methylobacter favarea</name>
    <dbReference type="NCBI Taxonomy" id="2707345"/>
    <lineage>
        <taxon>Bacteria</taxon>
        <taxon>Pseudomonadati</taxon>
        <taxon>Pseudomonadota</taxon>
        <taxon>Gammaproteobacteria</taxon>
        <taxon>Methylococcales</taxon>
        <taxon>Methylococcaceae</taxon>
        <taxon>Methylobacter</taxon>
    </lineage>
</organism>
<evidence type="ECO:0008006" key="4">
    <source>
        <dbReference type="Google" id="ProtNLM"/>
    </source>
</evidence>
<dbReference type="EMBL" id="CADCXN010000001">
    <property type="protein sequence ID" value="CAA9888555.1"/>
    <property type="molecule type" value="Genomic_DNA"/>
</dbReference>
<keyword evidence="1" id="KW-0812">Transmembrane</keyword>
<proteinExistence type="predicted"/>
<accession>A0A8S0WLC4</accession>
<dbReference type="Proteomes" id="UP000494216">
    <property type="component" value="Unassembled WGS sequence"/>
</dbReference>
<gene>
    <name evidence="2" type="ORF">METHB2_10010</name>
</gene>
<keyword evidence="1" id="KW-0472">Membrane</keyword>
<reference evidence="2 3" key="1">
    <citation type="submission" date="2020-02" db="EMBL/GenBank/DDBJ databases">
        <authorList>
            <person name="Hogendoorn C."/>
        </authorList>
    </citation>
    <scope>NUCLEOTIDE SEQUENCE [LARGE SCALE GENOMIC DNA]</scope>
    <source>
        <strain evidence="2">METHB21</strain>
    </source>
</reference>
<evidence type="ECO:0000313" key="3">
    <source>
        <dbReference type="Proteomes" id="UP000494216"/>
    </source>
</evidence>